<dbReference type="VEuPathDB" id="VectorBase:PPAPM1_009508"/>
<protein>
    <recommendedName>
        <fullName evidence="4">Pseudouridine synthase RsuA/RluA-like domain-containing protein</fullName>
    </recommendedName>
</protein>
<dbReference type="Gene3D" id="3.30.2350.10">
    <property type="entry name" value="Pseudouridine synthase"/>
    <property type="match status" value="1"/>
</dbReference>
<evidence type="ECO:0000313" key="3">
    <source>
        <dbReference type="Proteomes" id="UP000092462"/>
    </source>
</evidence>
<dbReference type="GO" id="GO:0000455">
    <property type="term" value="P:enzyme-directed rRNA pseudouridine synthesis"/>
    <property type="evidence" value="ECO:0007669"/>
    <property type="project" value="TreeGrafter"/>
</dbReference>
<dbReference type="SUPFAM" id="SSF55120">
    <property type="entry name" value="Pseudouridine synthase"/>
    <property type="match status" value="1"/>
</dbReference>
<accession>A0A1B0DIG2</accession>
<keyword evidence="3" id="KW-1185">Reference proteome</keyword>
<name>A0A1B0DIG2_PHLPP</name>
<reference evidence="2" key="1">
    <citation type="submission" date="2022-08" db="UniProtKB">
        <authorList>
            <consortium name="EnsemblMetazoa"/>
        </authorList>
    </citation>
    <scope>IDENTIFICATION</scope>
    <source>
        <strain evidence="2">Israel</strain>
    </source>
</reference>
<sequence>MCFGEQNFLRLTLAKWCGSTLLDFFTDQFSKGVSRILIPICVDYPPLEVVFRSENFVVVFKPPNVKEVTLWATVQDQLGNVGDRETQKSVFRRCFQADAGFSGLYPVGVREEGSESLKNTRRLHTYYVAIVKGLMEQLEIRIDAPIGRDLRYKSPVVRMCTSTDWEHCYSPCDCTTQVILVETGYFEEEFSSKIVLKSLRGDRKHQFRVHLKEVGHPIIGDTLYDDVMHPRSEHLMIELIRIKTEGDVEKLRVDREDPFILSNLTGRWRIKETLCSLQDALGKLDSLEAF</sequence>
<dbReference type="EnsemblMetazoa" id="PPAI007947-RA">
    <property type="protein sequence ID" value="PPAI007947-PA"/>
    <property type="gene ID" value="PPAI007947"/>
</dbReference>
<dbReference type="AlphaFoldDB" id="A0A1B0DIG2"/>
<evidence type="ECO:0008006" key="4">
    <source>
        <dbReference type="Google" id="ProtNLM"/>
    </source>
</evidence>
<evidence type="ECO:0000256" key="1">
    <source>
        <dbReference type="ARBA" id="ARBA00010876"/>
    </source>
</evidence>
<dbReference type="PANTHER" id="PTHR21600:SF87">
    <property type="entry name" value="RNA PSEUDOURIDYLATE SYNTHASE DOMAIN-CONTAINING PROTEIN 1"/>
    <property type="match status" value="1"/>
</dbReference>
<dbReference type="GO" id="GO:0009982">
    <property type="term" value="F:pseudouridine synthase activity"/>
    <property type="evidence" value="ECO:0007669"/>
    <property type="project" value="InterPro"/>
</dbReference>
<dbReference type="PANTHER" id="PTHR21600">
    <property type="entry name" value="MITOCHONDRIAL RNA PSEUDOURIDINE SYNTHASE"/>
    <property type="match status" value="1"/>
</dbReference>
<dbReference type="VEuPathDB" id="VectorBase:PPAI007947"/>
<evidence type="ECO:0000313" key="2">
    <source>
        <dbReference type="EnsemblMetazoa" id="PPAI007947-PA"/>
    </source>
</evidence>
<dbReference type="GO" id="GO:0003723">
    <property type="term" value="F:RNA binding"/>
    <property type="evidence" value="ECO:0007669"/>
    <property type="project" value="InterPro"/>
</dbReference>
<dbReference type="Proteomes" id="UP000092462">
    <property type="component" value="Unassembled WGS sequence"/>
</dbReference>
<dbReference type="EMBL" id="AJVK01062504">
    <property type="status" value="NOT_ANNOTATED_CDS"/>
    <property type="molecule type" value="Genomic_DNA"/>
</dbReference>
<organism evidence="2 3">
    <name type="scientific">Phlebotomus papatasi</name>
    <name type="common">Sandfly</name>
    <dbReference type="NCBI Taxonomy" id="29031"/>
    <lineage>
        <taxon>Eukaryota</taxon>
        <taxon>Metazoa</taxon>
        <taxon>Ecdysozoa</taxon>
        <taxon>Arthropoda</taxon>
        <taxon>Hexapoda</taxon>
        <taxon>Insecta</taxon>
        <taxon>Pterygota</taxon>
        <taxon>Neoptera</taxon>
        <taxon>Endopterygota</taxon>
        <taxon>Diptera</taxon>
        <taxon>Nematocera</taxon>
        <taxon>Psychodoidea</taxon>
        <taxon>Psychodidae</taxon>
        <taxon>Phlebotomus</taxon>
        <taxon>Phlebotomus</taxon>
    </lineage>
</organism>
<dbReference type="InterPro" id="IPR020103">
    <property type="entry name" value="PsdUridine_synth_cat_dom_sf"/>
</dbReference>
<comment type="similarity">
    <text evidence="1">Belongs to the pseudouridine synthase RluA family.</text>
</comment>
<proteinExistence type="inferred from homology"/>
<dbReference type="InterPro" id="IPR050188">
    <property type="entry name" value="RluA_PseudoU_synthase"/>
</dbReference>